<dbReference type="Proteomes" id="UP000494165">
    <property type="component" value="Unassembled WGS sequence"/>
</dbReference>
<accession>A0A8S1D7T8</accession>
<feature type="transmembrane region" description="Helical" evidence="1">
    <location>
        <begin position="42"/>
        <end position="63"/>
    </location>
</feature>
<keyword evidence="3" id="KW-1185">Reference proteome</keyword>
<proteinExistence type="predicted"/>
<evidence type="ECO:0000256" key="1">
    <source>
        <dbReference type="SAM" id="Phobius"/>
    </source>
</evidence>
<organism evidence="2 3">
    <name type="scientific">Cloeon dipterum</name>
    <dbReference type="NCBI Taxonomy" id="197152"/>
    <lineage>
        <taxon>Eukaryota</taxon>
        <taxon>Metazoa</taxon>
        <taxon>Ecdysozoa</taxon>
        <taxon>Arthropoda</taxon>
        <taxon>Hexapoda</taxon>
        <taxon>Insecta</taxon>
        <taxon>Pterygota</taxon>
        <taxon>Palaeoptera</taxon>
        <taxon>Ephemeroptera</taxon>
        <taxon>Pisciforma</taxon>
        <taxon>Baetidae</taxon>
        <taxon>Cloeon</taxon>
    </lineage>
</organism>
<evidence type="ECO:0000313" key="2">
    <source>
        <dbReference type="EMBL" id="CAB3376285.1"/>
    </source>
</evidence>
<sequence length="331" mass="37606">MPRYSKSRLRGRTFSRSAMASAVSADGTCLVNFSMKSFLRHFWEWLVSAAILTFFLVQSYHMNEYLSTLMVSPKVVEALVFVDGSIFTLYLAAIHEIWRFKSPWSCSWFDRPANLLAFCAYSLSYSLKLALLCSMDDDEIRFGNGNCRSLVLILCINPMFFFIYFCVCDTSNTMSPKWNSMELVLRCLVTPLIESGEFMNMLHSRKLHAGPLSDELSMAIRWIPLTTGTLLPIGAAVVLCLTDKQFEKLNQKFGSVKLLAALGLMTIVSIHFVLRICVLIYCPDLRDWLDISSMSYYILVDPVILVSCLMYIKEEAVIKPSEVAVRQEDSV</sequence>
<dbReference type="EMBL" id="CADEPI010000126">
    <property type="protein sequence ID" value="CAB3376285.1"/>
    <property type="molecule type" value="Genomic_DNA"/>
</dbReference>
<protein>
    <submittedName>
        <fullName evidence="2">Uncharacterized protein</fullName>
    </submittedName>
</protein>
<feature type="transmembrane region" description="Helical" evidence="1">
    <location>
        <begin position="294"/>
        <end position="312"/>
    </location>
</feature>
<reference evidence="2 3" key="1">
    <citation type="submission" date="2020-04" db="EMBL/GenBank/DDBJ databases">
        <authorList>
            <person name="Alioto T."/>
            <person name="Alioto T."/>
            <person name="Gomez Garrido J."/>
        </authorList>
    </citation>
    <scope>NUCLEOTIDE SEQUENCE [LARGE SCALE GENOMIC DNA]</scope>
</reference>
<keyword evidence="1" id="KW-1133">Transmembrane helix</keyword>
<feature type="transmembrane region" description="Helical" evidence="1">
    <location>
        <begin position="222"/>
        <end position="242"/>
    </location>
</feature>
<name>A0A8S1D7T8_9INSE</name>
<feature type="transmembrane region" description="Helical" evidence="1">
    <location>
        <begin position="151"/>
        <end position="171"/>
    </location>
</feature>
<feature type="transmembrane region" description="Helical" evidence="1">
    <location>
        <begin position="75"/>
        <end position="93"/>
    </location>
</feature>
<keyword evidence="1" id="KW-0472">Membrane</keyword>
<dbReference type="AlphaFoldDB" id="A0A8S1D7T8"/>
<gene>
    <name evidence="2" type="ORF">CLODIP_2_CD04892</name>
</gene>
<feature type="transmembrane region" description="Helical" evidence="1">
    <location>
        <begin position="254"/>
        <end position="274"/>
    </location>
</feature>
<comment type="caution">
    <text evidence="2">The sequence shown here is derived from an EMBL/GenBank/DDBJ whole genome shotgun (WGS) entry which is preliminary data.</text>
</comment>
<evidence type="ECO:0000313" key="3">
    <source>
        <dbReference type="Proteomes" id="UP000494165"/>
    </source>
</evidence>
<keyword evidence="1" id="KW-0812">Transmembrane</keyword>